<organism evidence="3 4">
    <name type="scientific">Filobacillus milosensis</name>
    <dbReference type="NCBI Taxonomy" id="94137"/>
    <lineage>
        <taxon>Bacteria</taxon>
        <taxon>Bacillati</taxon>
        <taxon>Bacillota</taxon>
        <taxon>Bacilli</taxon>
        <taxon>Bacillales</taxon>
        <taxon>Bacillaceae</taxon>
        <taxon>Filobacillus</taxon>
    </lineage>
</organism>
<dbReference type="CDD" id="cd01949">
    <property type="entry name" value="GGDEF"/>
    <property type="match status" value="1"/>
</dbReference>
<keyword evidence="1" id="KW-1133">Transmembrane helix</keyword>
<dbReference type="InterPro" id="IPR050469">
    <property type="entry name" value="Diguanylate_Cyclase"/>
</dbReference>
<evidence type="ECO:0000313" key="4">
    <source>
        <dbReference type="Proteomes" id="UP000297975"/>
    </source>
</evidence>
<accession>A0A4Y8IXC6</accession>
<gene>
    <name evidence="3" type="ORF">E3U55_04220</name>
</gene>
<keyword evidence="1" id="KW-0812">Transmembrane</keyword>
<name>A0A4Y8IXC6_9BACI</name>
<dbReference type="Proteomes" id="UP000297975">
    <property type="component" value="Unassembled WGS sequence"/>
</dbReference>
<comment type="caution">
    <text evidence="3">The sequence shown here is derived from an EMBL/GenBank/DDBJ whole genome shotgun (WGS) entry which is preliminary data.</text>
</comment>
<feature type="domain" description="GGDEF" evidence="2">
    <location>
        <begin position="214"/>
        <end position="348"/>
    </location>
</feature>
<feature type="transmembrane region" description="Helical" evidence="1">
    <location>
        <begin position="12"/>
        <end position="32"/>
    </location>
</feature>
<dbReference type="GO" id="GO:0005886">
    <property type="term" value="C:plasma membrane"/>
    <property type="evidence" value="ECO:0007669"/>
    <property type="project" value="TreeGrafter"/>
</dbReference>
<reference evidence="3 4" key="1">
    <citation type="submission" date="2019-03" db="EMBL/GenBank/DDBJ databases">
        <authorList>
            <person name="He R.-H."/>
        </authorList>
    </citation>
    <scope>NUCLEOTIDE SEQUENCE [LARGE SCALE GENOMIC DNA]</scope>
    <source>
        <strain evidence="4">SH 714</strain>
    </source>
</reference>
<dbReference type="InterPro" id="IPR029787">
    <property type="entry name" value="Nucleotide_cyclase"/>
</dbReference>
<feature type="transmembrane region" description="Helical" evidence="1">
    <location>
        <begin position="48"/>
        <end position="67"/>
    </location>
</feature>
<dbReference type="SMART" id="SM00267">
    <property type="entry name" value="GGDEF"/>
    <property type="match status" value="1"/>
</dbReference>
<dbReference type="OrthoDB" id="9759607at2"/>
<dbReference type="RefSeq" id="WP_134339083.1">
    <property type="nucleotide sequence ID" value="NZ_SOPW01000003.1"/>
</dbReference>
<dbReference type="InterPro" id="IPR043128">
    <property type="entry name" value="Rev_trsase/Diguanyl_cyclase"/>
</dbReference>
<sequence>MKRLYLSDIQTEQLFSMIRWFFLIICGVLFYYEPTRNQLNLTLETFDYLFFIALGYMFITQIALLTASKFEKIQKILMQAGIIFDFVVIFWLIELSGGVNSLFVPIVYLFLMHATIYWRTRGLILAILASIVGYSAVGFFPEVTINNQLIWVYSFNILFFIVIGLFAGILALRERKHHKEKTTFQDLSIKDYVTGLYNHRSFQNTLGKLVASQKEFTLILADIDDFKQINDTHGHTIGDQVLSAYGNTLQHQLDKSDSYSFRYGGEEFAIIIFDQRKRAIKSKIENWNKLFQHGMSLIPELNKENITISYGVAFSDQHDTKEELFKRADEYLYLAKEHGKDQIMFQESFERIGESR</sequence>
<dbReference type="Pfam" id="PF00990">
    <property type="entry name" value="GGDEF"/>
    <property type="match status" value="1"/>
</dbReference>
<dbReference type="PANTHER" id="PTHR45138">
    <property type="entry name" value="REGULATORY COMPONENTS OF SENSORY TRANSDUCTION SYSTEM"/>
    <property type="match status" value="1"/>
</dbReference>
<feature type="transmembrane region" description="Helical" evidence="1">
    <location>
        <begin position="123"/>
        <end position="144"/>
    </location>
</feature>
<dbReference type="GO" id="GO:0043709">
    <property type="term" value="P:cell adhesion involved in single-species biofilm formation"/>
    <property type="evidence" value="ECO:0007669"/>
    <property type="project" value="TreeGrafter"/>
</dbReference>
<dbReference type="GO" id="GO:0052621">
    <property type="term" value="F:diguanylate cyclase activity"/>
    <property type="evidence" value="ECO:0007669"/>
    <property type="project" value="TreeGrafter"/>
</dbReference>
<dbReference type="Gene3D" id="3.30.70.270">
    <property type="match status" value="1"/>
</dbReference>
<evidence type="ECO:0000259" key="2">
    <source>
        <dbReference type="PROSITE" id="PS50887"/>
    </source>
</evidence>
<dbReference type="InterPro" id="IPR000160">
    <property type="entry name" value="GGDEF_dom"/>
</dbReference>
<evidence type="ECO:0000313" key="3">
    <source>
        <dbReference type="EMBL" id="TFB24025.1"/>
    </source>
</evidence>
<feature type="transmembrane region" description="Helical" evidence="1">
    <location>
        <begin position="150"/>
        <end position="172"/>
    </location>
</feature>
<dbReference type="GO" id="GO:1902201">
    <property type="term" value="P:negative regulation of bacterial-type flagellum-dependent cell motility"/>
    <property type="evidence" value="ECO:0007669"/>
    <property type="project" value="TreeGrafter"/>
</dbReference>
<keyword evidence="4" id="KW-1185">Reference proteome</keyword>
<protein>
    <submittedName>
        <fullName evidence="3">GGDEF domain-containing protein</fullName>
    </submittedName>
</protein>
<dbReference type="SUPFAM" id="SSF55073">
    <property type="entry name" value="Nucleotide cyclase"/>
    <property type="match status" value="1"/>
</dbReference>
<dbReference type="PANTHER" id="PTHR45138:SF9">
    <property type="entry name" value="DIGUANYLATE CYCLASE DGCM-RELATED"/>
    <property type="match status" value="1"/>
</dbReference>
<proteinExistence type="predicted"/>
<dbReference type="NCBIfam" id="TIGR00254">
    <property type="entry name" value="GGDEF"/>
    <property type="match status" value="1"/>
</dbReference>
<evidence type="ECO:0000256" key="1">
    <source>
        <dbReference type="SAM" id="Phobius"/>
    </source>
</evidence>
<keyword evidence="1" id="KW-0472">Membrane</keyword>
<dbReference type="PROSITE" id="PS50887">
    <property type="entry name" value="GGDEF"/>
    <property type="match status" value="1"/>
</dbReference>
<dbReference type="EMBL" id="SOPW01000003">
    <property type="protein sequence ID" value="TFB24025.1"/>
    <property type="molecule type" value="Genomic_DNA"/>
</dbReference>
<dbReference type="AlphaFoldDB" id="A0A4Y8IXC6"/>